<sequence>MINKFIIAALIGASATTSFNASAETVNAGHCQALAEMSRDIFKAKQAGNSKAKVTTVAEGKTNNKLAVTLALSAVEVVYGMKLDSQADAYRTVRTACRAYTGTSL</sequence>
<comment type="caution">
    <text evidence="2">The sequence shown here is derived from an EMBL/GenBank/DDBJ whole genome shotgun (WGS) entry which is preliminary data.</text>
</comment>
<dbReference type="Proteomes" id="UP001363010">
    <property type="component" value="Unassembled WGS sequence"/>
</dbReference>
<keyword evidence="1" id="KW-0732">Signal</keyword>
<dbReference type="RefSeq" id="WP_340361641.1">
    <property type="nucleotide sequence ID" value="NZ_JBBKZV010000001.1"/>
</dbReference>
<reference evidence="2 3" key="1">
    <citation type="submission" date="2024-03" db="EMBL/GenBank/DDBJ databases">
        <title>Novel species of the genus Variovorax.</title>
        <authorList>
            <person name="Liu Q."/>
            <person name="Xin Y.-H."/>
        </authorList>
    </citation>
    <scope>NUCLEOTIDE SEQUENCE [LARGE SCALE GENOMIC DNA]</scope>
    <source>
        <strain evidence="2 3">KACC 18501</strain>
    </source>
</reference>
<feature type="chain" id="PRO_5046395114" evidence="1">
    <location>
        <begin position="24"/>
        <end position="105"/>
    </location>
</feature>
<accession>A0ABU8VS24</accession>
<protein>
    <submittedName>
        <fullName evidence="2">Uncharacterized protein</fullName>
    </submittedName>
</protein>
<evidence type="ECO:0000256" key="1">
    <source>
        <dbReference type="SAM" id="SignalP"/>
    </source>
</evidence>
<dbReference type="EMBL" id="JBBKZV010000001">
    <property type="protein sequence ID" value="MEJ8820583.1"/>
    <property type="molecule type" value="Genomic_DNA"/>
</dbReference>
<evidence type="ECO:0000313" key="2">
    <source>
        <dbReference type="EMBL" id="MEJ8820583.1"/>
    </source>
</evidence>
<feature type="signal peptide" evidence="1">
    <location>
        <begin position="1"/>
        <end position="23"/>
    </location>
</feature>
<organism evidence="2 3">
    <name type="scientific">Variovorax humicola</name>
    <dbReference type="NCBI Taxonomy" id="1769758"/>
    <lineage>
        <taxon>Bacteria</taxon>
        <taxon>Pseudomonadati</taxon>
        <taxon>Pseudomonadota</taxon>
        <taxon>Betaproteobacteria</taxon>
        <taxon>Burkholderiales</taxon>
        <taxon>Comamonadaceae</taxon>
        <taxon>Variovorax</taxon>
    </lineage>
</organism>
<name>A0ABU8VS24_9BURK</name>
<gene>
    <name evidence="2" type="ORF">WKW80_00865</name>
</gene>
<proteinExistence type="predicted"/>
<evidence type="ECO:0000313" key="3">
    <source>
        <dbReference type="Proteomes" id="UP001363010"/>
    </source>
</evidence>
<keyword evidence="3" id="KW-1185">Reference proteome</keyword>